<comment type="caution">
    <text evidence="2">The sequence shown here is derived from an EMBL/GenBank/DDBJ whole genome shotgun (WGS) entry which is preliminary data.</text>
</comment>
<keyword evidence="2" id="KW-0436">Ligase</keyword>
<dbReference type="SUPFAM" id="SSF52402">
    <property type="entry name" value="Adenine nucleotide alpha hydrolases-like"/>
    <property type="match status" value="1"/>
</dbReference>
<dbReference type="InterPro" id="IPR002761">
    <property type="entry name" value="Diphthami_syn_dom"/>
</dbReference>
<evidence type="ECO:0000259" key="1">
    <source>
        <dbReference type="Pfam" id="PF01902"/>
    </source>
</evidence>
<reference evidence="2 3" key="1">
    <citation type="submission" date="2019-11" db="EMBL/GenBank/DDBJ databases">
        <title>Genome sequences of 17 halophilic strains isolated from different environments.</title>
        <authorList>
            <person name="Furrow R.E."/>
        </authorList>
    </citation>
    <scope>NUCLEOTIDE SEQUENCE [LARGE SCALE GENOMIC DNA]</scope>
    <source>
        <strain evidence="2 3">22506_14_FS</strain>
    </source>
</reference>
<dbReference type="RefSeq" id="WP_160920146.1">
    <property type="nucleotide sequence ID" value="NZ_WMEY01000004.1"/>
</dbReference>
<dbReference type="NCBIfam" id="TIGR00290">
    <property type="entry name" value="MJ0570_dom"/>
    <property type="match status" value="1"/>
</dbReference>
<dbReference type="AlphaFoldDB" id="A0A845F194"/>
<dbReference type="GO" id="GO:0017178">
    <property type="term" value="F:diphthine-ammonia ligase activity"/>
    <property type="evidence" value="ECO:0007669"/>
    <property type="project" value="UniProtKB-EC"/>
</dbReference>
<gene>
    <name evidence="2" type="ORF">GLW07_15390</name>
</gene>
<evidence type="ECO:0000313" key="2">
    <source>
        <dbReference type="EMBL" id="MYL64742.1"/>
    </source>
</evidence>
<proteinExistence type="predicted"/>
<evidence type="ECO:0000313" key="3">
    <source>
        <dbReference type="Proteomes" id="UP000447833"/>
    </source>
</evidence>
<dbReference type="InterPro" id="IPR014729">
    <property type="entry name" value="Rossmann-like_a/b/a_fold"/>
</dbReference>
<dbReference type="Proteomes" id="UP000447833">
    <property type="component" value="Unassembled WGS sequence"/>
</dbReference>
<sequence>MNMVFSWSSGKDSAMALYDCLSHSHFQVKALWTTVNETNRSIPFHGVDTALLKKQADAIGIPLTITNLPDNCTNKQYEKLVRMQYKSFRKEGMEGVAFADLYLEDIRHYRNSLLQDYQLKAIYPIWKQSTLHTAKRFLANGFKAIITTVDETNLQSDWVGEHFDETFLKAIPEHVDPCGENGEFHTFVYDGPIFSKAVSFDIQEIRKKGSFHTARLTSKSKR</sequence>
<dbReference type="EMBL" id="WMEY01000004">
    <property type="protein sequence ID" value="MYL64742.1"/>
    <property type="molecule type" value="Genomic_DNA"/>
</dbReference>
<name>A0A845F194_9BACL</name>
<dbReference type="Gene3D" id="3.40.50.620">
    <property type="entry name" value="HUPs"/>
    <property type="match status" value="1"/>
</dbReference>
<organism evidence="2 3">
    <name type="scientific">Guptibacillus hwajinpoensis</name>
    <dbReference type="NCBI Taxonomy" id="208199"/>
    <lineage>
        <taxon>Bacteria</taxon>
        <taxon>Bacillati</taxon>
        <taxon>Bacillota</taxon>
        <taxon>Bacilli</taxon>
        <taxon>Bacillales</taxon>
        <taxon>Guptibacillaceae</taxon>
        <taxon>Guptibacillus</taxon>
    </lineage>
</organism>
<dbReference type="Pfam" id="PF01902">
    <property type="entry name" value="Diphthami_syn_2"/>
    <property type="match status" value="1"/>
</dbReference>
<dbReference type="EC" id="6.3.1.14" evidence="2"/>
<dbReference type="Gene3D" id="3.90.1490.10">
    <property type="entry name" value="putative n-type atp pyrophosphatase, domain 2"/>
    <property type="match status" value="1"/>
</dbReference>
<accession>A0A845F194</accession>
<feature type="domain" description="Diphthamide synthase" evidence="1">
    <location>
        <begin position="3"/>
        <end position="209"/>
    </location>
</feature>
<protein>
    <submittedName>
        <fullName evidence="2">Diphthine--ammonia ligase</fullName>
        <ecNumber evidence="2">6.3.1.14</ecNumber>
    </submittedName>
</protein>